<dbReference type="EMBL" id="MG434670">
    <property type="protein sequence ID" value="AWN55978.1"/>
    <property type="molecule type" value="Genomic_DNA"/>
</dbReference>
<comment type="function">
    <text evidence="16">Core subunit of the mitochondrial membrane respiratory chain NADH dehydrogenase (Complex I) which catalyzes electron transfer from NADH through the respiratory chain, using ubiquinone as an electron acceptor. Essential for the catalytic activity and assembly of complex I.</text>
</comment>
<keyword evidence="11 16" id="KW-0520">NAD</keyword>
<feature type="transmembrane region" description="Helical" evidence="16">
    <location>
        <begin position="187"/>
        <end position="209"/>
    </location>
</feature>
<comment type="subcellular location">
    <subcellularLocation>
        <location evidence="1 16">Mitochondrion membrane</location>
        <topology evidence="1 16">Multi-pass membrane protein</topology>
    </subcellularLocation>
</comment>
<evidence type="ECO:0000256" key="2">
    <source>
        <dbReference type="ARBA" id="ARBA00009025"/>
    </source>
</evidence>
<dbReference type="PRINTS" id="PR01437">
    <property type="entry name" value="NUOXDRDTASE4"/>
</dbReference>
<evidence type="ECO:0000256" key="6">
    <source>
        <dbReference type="ARBA" id="ARBA00022660"/>
    </source>
</evidence>
<feature type="domain" description="NADH:quinone oxidoreductase/Mrp antiporter transmembrane" evidence="17">
    <location>
        <begin position="107"/>
        <end position="390"/>
    </location>
</feature>
<keyword evidence="13 16" id="KW-0496">Mitochondrion</keyword>
<dbReference type="GO" id="GO:0042773">
    <property type="term" value="P:ATP synthesis coupled electron transport"/>
    <property type="evidence" value="ECO:0007669"/>
    <property type="project" value="InterPro"/>
</dbReference>
<dbReference type="EC" id="7.1.1.2" evidence="3 16"/>
<dbReference type="PANTHER" id="PTHR43507:SF20">
    <property type="entry name" value="NADH-UBIQUINONE OXIDOREDUCTASE CHAIN 4"/>
    <property type="match status" value="1"/>
</dbReference>
<evidence type="ECO:0000256" key="14">
    <source>
        <dbReference type="ARBA" id="ARBA00023136"/>
    </source>
</evidence>
<feature type="transmembrane region" description="Helical" evidence="16">
    <location>
        <begin position="57"/>
        <end position="77"/>
    </location>
</feature>
<dbReference type="GO" id="GO:0008137">
    <property type="term" value="F:NADH dehydrogenase (ubiquinone) activity"/>
    <property type="evidence" value="ECO:0007669"/>
    <property type="project" value="UniProtKB-UniRule"/>
</dbReference>
<keyword evidence="12 16" id="KW-0830">Ubiquinone</keyword>
<comment type="similarity">
    <text evidence="2 16">Belongs to the complex I subunit 4 family.</text>
</comment>
<dbReference type="Pfam" id="PF01059">
    <property type="entry name" value="Oxidored_q5_N"/>
    <property type="match status" value="1"/>
</dbReference>
<feature type="transmembrane region" description="Helical" evidence="16">
    <location>
        <begin position="335"/>
        <end position="354"/>
    </location>
</feature>
<dbReference type="GO" id="GO:0031966">
    <property type="term" value="C:mitochondrial membrane"/>
    <property type="evidence" value="ECO:0007669"/>
    <property type="project" value="UniProtKB-SubCell"/>
</dbReference>
<dbReference type="GO" id="GO:0003954">
    <property type="term" value="F:NADH dehydrogenase activity"/>
    <property type="evidence" value="ECO:0007669"/>
    <property type="project" value="TreeGrafter"/>
</dbReference>
<dbReference type="InterPro" id="IPR001750">
    <property type="entry name" value="ND/Mrp_TM"/>
</dbReference>
<sequence length="450" mass="49257">MLTLIIPMISLLLLPPMFTHSTLSITISLMLMTFIPTTLLYTQQTIAMSSNIMFTDLMSTTLIILTLWISALMLIASTPLFSTPASPQHFMTLVITLALALIAAFSASNLMMFYILFEASLIPTLLLIIGWGYQPERLQAGTYLILYTVTASLPLLLGLMITNNHTGQLLMISQMSPPSLPTTTLTLWWLAMIAAFLVKMPMFLTHLWLPKAHVEAPVAGSMILAGLLLKLGAYGLLRLSFLFPKMNIPFLPLIMSISLWGAVLCSLICLRQPDLKSLIAYSSVGHMGLLTAGVMTGTQWGLQGALTMMIAHGLCSSALFAIANNTYESTSSRSLFLTKGLLNVFPAISLWWFLLISTNMAAPPSINLLSEILLLTSIISSSQITLMALGPISFLAAAYSLHLFTATQHGQPSTMFNPLLNYPRTIMISALHFIPLLLIIMKPDTIVSWV</sequence>
<evidence type="ECO:0000256" key="16">
    <source>
        <dbReference type="RuleBase" id="RU003297"/>
    </source>
</evidence>
<protein>
    <recommendedName>
        <fullName evidence="4 16">NADH-ubiquinone oxidoreductase chain 4</fullName>
        <ecNumber evidence="3 16">7.1.1.2</ecNumber>
    </recommendedName>
</protein>
<keyword evidence="7 16" id="KW-0812">Transmembrane</keyword>
<feature type="transmembrane region" description="Helical" evidence="16">
    <location>
        <begin position="302"/>
        <end position="323"/>
    </location>
</feature>
<feature type="transmembrane region" description="Helical" evidence="16">
    <location>
        <begin position="374"/>
        <end position="401"/>
    </location>
</feature>
<organism evidence="19">
    <name type="scientific">Cryptonome barbada</name>
    <dbReference type="NCBI Taxonomy" id="2204078"/>
    <lineage>
        <taxon>Eukaryota</taxon>
        <taxon>Metazoa</taxon>
        <taxon>Spiralia</taxon>
        <taxon>Lophotrochozoa</taxon>
        <taxon>Annelida</taxon>
        <taxon>Polychaeta</taxon>
        <taxon>Errantia</taxon>
        <taxon>Eunicida</taxon>
        <taxon>Amphinomidae</taxon>
        <taxon>Cryptonome</taxon>
    </lineage>
</organism>
<keyword evidence="5 16" id="KW-0813">Transport</keyword>
<evidence type="ECO:0000259" key="17">
    <source>
        <dbReference type="Pfam" id="PF00361"/>
    </source>
</evidence>
<evidence type="ECO:0000256" key="15">
    <source>
        <dbReference type="ARBA" id="ARBA00049551"/>
    </source>
</evidence>
<feature type="transmembrane region" description="Helical" evidence="16">
    <location>
        <begin position="277"/>
        <end position="296"/>
    </location>
</feature>
<keyword evidence="9 16" id="KW-0249">Electron transport</keyword>
<dbReference type="AlphaFoldDB" id="A0A343YV57"/>
<comment type="catalytic activity">
    <reaction evidence="15 16">
        <text>a ubiquinone + NADH + 5 H(+)(in) = a ubiquinol + NAD(+) + 4 H(+)(out)</text>
        <dbReference type="Rhea" id="RHEA:29091"/>
        <dbReference type="Rhea" id="RHEA-COMP:9565"/>
        <dbReference type="Rhea" id="RHEA-COMP:9566"/>
        <dbReference type="ChEBI" id="CHEBI:15378"/>
        <dbReference type="ChEBI" id="CHEBI:16389"/>
        <dbReference type="ChEBI" id="CHEBI:17976"/>
        <dbReference type="ChEBI" id="CHEBI:57540"/>
        <dbReference type="ChEBI" id="CHEBI:57945"/>
        <dbReference type="EC" id="7.1.1.2"/>
    </reaction>
</comment>
<feature type="transmembrane region" description="Helical" evidence="16">
    <location>
        <begin position="422"/>
        <end position="441"/>
    </location>
</feature>
<keyword evidence="10 16" id="KW-1133">Transmembrane helix</keyword>
<feature type="transmembrane region" description="Helical" evidence="16">
    <location>
        <begin position="216"/>
        <end position="237"/>
    </location>
</feature>
<evidence type="ECO:0000259" key="18">
    <source>
        <dbReference type="Pfam" id="PF01059"/>
    </source>
</evidence>
<feature type="transmembrane region" description="Helical" evidence="16">
    <location>
        <begin position="140"/>
        <end position="161"/>
    </location>
</feature>
<keyword evidence="14 16" id="KW-0472">Membrane</keyword>
<evidence type="ECO:0000256" key="4">
    <source>
        <dbReference type="ARBA" id="ARBA00021006"/>
    </source>
</evidence>
<evidence type="ECO:0000256" key="9">
    <source>
        <dbReference type="ARBA" id="ARBA00022982"/>
    </source>
</evidence>
<keyword evidence="6 16" id="KW-0679">Respiratory chain</keyword>
<evidence type="ECO:0000256" key="13">
    <source>
        <dbReference type="ARBA" id="ARBA00023128"/>
    </source>
</evidence>
<name>A0A343YV57_9ANNE</name>
<dbReference type="Pfam" id="PF00361">
    <property type="entry name" value="Proton_antipo_M"/>
    <property type="match status" value="1"/>
</dbReference>
<dbReference type="GO" id="GO:0048039">
    <property type="term" value="F:ubiquinone binding"/>
    <property type="evidence" value="ECO:0007669"/>
    <property type="project" value="TreeGrafter"/>
</dbReference>
<dbReference type="InterPro" id="IPR003918">
    <property type="entry name" value="NADH_UbQ_OxRdtase"/>
</dbReference>
<evidence type="ECO:0000256" key="11">
    <source>
        <dbReference type="ARBA" id="ARBA00023027"/>
    </source>
</evidence>
<evidence type="ECO:0000256" key="10">
    <source>
        <dbReference type="ARBA" id="ARBA00022989"/>
    </source>
</evidence>
<geneLocation type="mitochondrion" evidence="19"/>
<evidence type="ECO:0000256" key="5">
    <source>
        <dbReference type="ARBA" id="ARBA00022448"/>
    </source>
</evidence>
<keyword evidence="8" id="KW-1278">Translocase</keyword>
<evidence type="ECO:0000256" key="1">
    <source>
        <dbReference type="ARBA" id="ARBA00004225"/>
    </source>
</evidence>
<dbReference type="InterPro" id="IPR000260">
    <property type="entry name" value="NADH4_N"/>
</dbReference>
<feature type="transmembrane region" description="Helical" evidence="16">
    <location>
        <begin position="249"/>
        <end position="270"/>
    </location>
</feature>
<evidence type="ECO:0000256" key="3">
    <source>
        <dbReference type="ARBA" id="ARBA00012944"/>
    </source>
</evidence>
<feature type="transmembrane region" description="Helical" evidence="16">
    <location>
        <begin position="89"/>
        <end position="107"/>
    </location>
</feature>
<gene>
    <name evidence="19" type="primary">NAD4</name>
</gene>
<evidence type="ECO:0000313" key="19">
    <source>
        <dbReference type="EMBL" id="AWN55978.1"/>
    </source>
</evidence>
<evidence type="ECO:0000256" key="8">
    <source>
        <dbReference type="ARBA" id="ARBA00022967"/>
    </source>
</evidence>
<proteinExistence type="inferred from homology"/>
<accession>A0A343YV57</accession>
<evidence type="ECO:0000256" key="7">
    <source>
        <dbReference type="ARBA" id="ARBA00022692"/>
    </source>
</evidence>
<evidence type="ECO:0000256" key="12">
    <source>
        <dbReference type="ARBA" id="ARBA00023075"/>
    </source>
</evidence>
<feature type="transmembrane region" description="Helical" evidence="16">
    <location>
        <begin position="113"/>
        <end position="133"/>
    </location>
</feature>
<dbReference type="PANTHER" id="PTHR43507">
    <property type="entry name" value="NADH-UBIQUINONE OXIDOREDUCTASE CHAIN 4"/>
    <property type="match status" value="1"/>
</dbReference>
<reference evidence="19" key="1">
    <citation type="journal article" date="2018" name="Deep Sea Res. Part I Oceanogr. Res. Pap.">
        <title>A new species of xylophylic fireworm (Annelida: Amphinomidae: Cryptonome) from deep-sea wood falls in the SW Atlantic.</title>
        <authorList>
            <person name="Barroso R."/>
            <person name="Kudenov J.D."/>
            <person name="Halanych K.M."/>
            <person name="Saeedi H."/>
            <person name="Sumida P.Y.G."/>
            <person name="Bernardino A.F."/>
        </authorList>
    </citation>
    <scope>NUCLEOTIDE SEQUENCE</scope>
</reference>
<feature type="domain" description="NADH:ubiquinone oxidoreductase chain 4 N-terminal" evidence="18">
    <location>
        <begin position="1"/>
        <end position="103"/>
    </location>
</feature>
<dbReference type="GO" id="GO:0015990">
    <property type="term" value="P:electron transport coupled proton transport"/>
    <property type="evidence" value="ECO:0007669"/>
    <property type="project" value="TreeGrafter"/>
</dbReference>